<dbReference type="Proteomes" id="UP000479190">
    <property type="component" value="Unassembled WGS sequence"/>
</dbReference>
<keyword evidence="12" id="KW-1185">Reference proteome</keyword>
<proteinExistence type="predicted"/>
<dbReference type="GO" id="GO:0008270">
    <property type="term" value="F:zinc ion binding"/>
    <property type="evidence" value="ECO:0007669"/>
    <property type="project" value="UniProtKB-KW"/>
</dbReference>
<dbReference type="InterPro" id="IPR013087">
    <property type="entry name" value="Znf_C2H2_type"/>
</dbReference>
<keyword evidence="3 7" id="KW-0863">Zinc-finger</keyword>
<keyword evidence="2" id="KW-0677">Repeat</keyword>
<dbReference type="Gene3D" id="3.30.160.60">
    <property type="entry name" value="Classic Zinc Finger"/>
    <property type="match status" value="2"/>
</dbReference>
<evidence type="ECO:0000313" key="11">
    <source>
        <dbReference type="EMBL" id="CAB0039940.1"/>
    </source>
</evidence>
<evidence type="ECO:0000256" key="1">
    <source>
        <dbReference type="ARBA" id="ARBA00022723"/>
    </source>
</evidence>
<reference evidence="11 12" key="1">
    <citation type="submission" date="2020-02" db="EMBL/GenBank/DDBJ databases">
        <authorList>
            <person name="Ferguson B K."/>
        </authorList>
    </citation>
    <scope>NUCLEOTIDE SEQUENCE [LARGE SCALE GENOMIC DNA]</scope>
</reference>
<dbReference type="InterPro" id="IPR036236">
    <property type="entry name" value="Znf_C2H2_sf"/>
</dbReference>
<keyword evidence="9" id="KW-1133">Transmembrane helix</keyword>
<dbReference type="SMR" id="A0A6H5IW23"/>
<evidence type="ECO:0000256" key="6">
    <source>
        <dbReference type="ARBA" id="ARBA00023163"/>
    </source>
</evidence>
<evidence type="ECO:0000256" key="5">
    <source>
        <dbReference type="ARBA" id="ARBA00023015"/>
    </source>
</evidence>
<feature type="domain" description="C2H2-type" evidence="10">
    <location>
        <begin position="336"/>
        <end position="365"/>
    </location>
</feature>
<dbReference type="PROSITE" id="PS00028">
    <property type="entry name" value="ZINC_FINGER_C2H2_1"/>
    <property type="match status" value="2"/>
</dbReference>
<keyword evidence="9" id="KW-0812">Transmembrane</keyword>
<feature type="transmembrane region" description="Helical" evidence="9">
    <location>
        <begin position="409"/>
        <end position="426"/>
    </location>
</feature>
<keyword evidence="1" id="KW-0479">Metal-binding</keyword>
<name>A0A6H5IW23_9HYME</name>
<evidence type="ECO:0000256" key="8">
    <source>
        <dbReference type="SAM" id="MobiDB-lite"/>
    </source>
</evidence>
<keyword evidence="9" id="KW-0472">Membrane</keyword>
<feature type="region of interest" description="Disordered" evidence="8">
    <location>
        <begin position="601"/>
        <end position="622"/>
    </location>
</feature>
<keyword evidence="6" id="KW-0804">Transcription</keyword>
<dbReference type="SMART" id="SM00355">
    <property type="entry name" value="ZnF_C2H2"/>
    <property type="match status" value="2"/>
</dbReference>
<evidence type="ECO:0000259" key="10">
    <source>
        <dbReference type="PROSITE" id="PS50157"/>
    </source>
</evidence>
<accession>A0A6H5IW23</accession>
<dbReference type="PANTHER" id="PTHR21163">
    <property type="entry name" value="PROTEIN G12"/>
    <property type="match status" value="1"/>
</dbReference>
<evidence type="ECO:0000313" key="12">
    <source>
        <dbReference type="Proteomes" id="UP000479190"/>
    </source>
</evidence>
<dbReference type="InterPro" id="IPR010629">
    <property type="entry name" value="Ins_allergen"/>
</dbReference>
<protein>
    <recommendedName>
        <fullName evidence="10">C2H2-type domain-containing protein</fullName>
    </recommendedName>
</protein>
<feature type="transmembrane region" description="Helical" evidence="9">
    <location>
        <begin position="438"/>
        <end position="463"/>
    </location>
</feature>
<feature type="compositionally biased region" description="Basic residues" evidence="8">
    <location>
        <begin position="695"/>
        <end position="707"/>
    </location>
</feature>
<dbReference type="OrthoDB" id="7882129at2759"/>
<dbReference type="PANTHER" id="PTHR21163:SF1">
    <property type="entry name" value="PROTEIN G12"/>
    <property type="match status" value="1"/>
</dbReference>
<sequence>MYLKDEPKLHSYKKLSTDLDTTPWNVFRAPQIWTATTGSANTTQYESSIKMQVTASTDDRDTLCLDEMKLSPGDHSHNGRDRDLDRHLDSLSMSSASSACSALSWDGSPSLSCRALILKKESSEDLEEDEEHEVYFTWNRLILIARIARNKILECAIIQLIVTMQSLAASSHAILPRYVRGELAWTDWLNVSETEQPTRLLILASRSIFEICAAQHRAGVTARWMREPQALIINHMFSWQIRNGLRRRLCGIELENQQQQQQHSNSIERCCTCPSFSLMCFIACTRSLAATAAVVYSLYPMCTATHRKLKNREKRASQATLLFRLATAAAAREKPYKCSWEGCEWRFARSDELTRHYRKHTGAKPFKCRHCDRCFSRSDHLALHMKRHIRDAENNLTQPYIKPYTPISYVSRLGFLGILYGCLIVQRINYYEKLVVKYFALTSAQYSFFSVFNCFFIILHIIYKREKIQCCDVTIVQWKRVSRTSLACTYKVDEVSIFKKITGRSIRLQKLRFIPSFCLSARTTRGLIFTRFSCQRARLYLEESEKSQQRNYIKLESKRLPLHCRDWRGLERSFDAPGSIYVTEKCMSSVHNISELEKKTNLPKTKTSSIKQRHAGVSTALPSEDDVSARVRMCVCESLHEGREGEASRREESAEQWVELDALPVGCRMSSACTIRRFIRSFGPMASSSGSSSISRKKSSNKKTRAPRRPYHLLIEDSYQSSDDAAINENGKNLLDARLLEVRRIPEDAKVVQLVYQLRPQLQILIHLLKCGPIVNYSFDDFPNYQTLLTVVLENEEKANEAIRLLEPCVNNDSPIVIEVVTRGLREDFQDFLNLVPVEKIKELFYDYVNEDEDFGEAIDYIMSEEFKTMVTDIEGMHEVKELMNYLEEAGLPAYEYVNKLNDYLEIPHIRPRMRFGFIRRTGGIPGFIKDVKALIPIHEMEKLYKEKLHTSKDFAALIQKLSSPDFQHLVDKILAMPKIQEIMHNAKEKGVDLQELFDFLSSLLGLKFPKPTFRNVRNLRDDLNDFLALIPVEKIKEVFMEYVTDDEDFGEAIDYIMSEEFKAMVTEIEAMHEVKELINYLEQAGLPAYEYVNKLNDYLEIPHIRPRMRFGLLRRTGGIPGFIKDVKALIPVDKMEKLYKEKLHTSKDFAALIHKLSSPNFQHLVDKILAMPKIKEIMHNAKEKGVDLQELFDFLSSLLGLKFPKPTFRNVRNLQDDLNDFLALIPVEKIKEVFMEYVTDDEDFGEAIDYIMSEEFKAMVTEIEAMHEVKELINYLEQAGLPAYEYVNKLNDYLEIPHIRPRMRFGLLRRTGGIPGFIKDVKALIPVDKMEKLYKEKLQTSKDFAALIHKLSSPDFQHLVDKILAMPKIQEIMHNAKEKGVDLQELFDFLSSLLGLKFPKPTFRNVRNLQDDLNDFLALIPVEKIKEVFMEYVTDDEDFGEAIDYIMSEEFKAMVMEIEAMHEVKELINYLEQAGLPAYEYVNKLNDYLEIPHIHPRIRLGFARRTGGIPGFIKDVKALIPVDKMEKLYKEKLHTSKDFAALIHKLSSPNFQHLVDKILAMPKIKEIMHNAKEKGVDLQELFDFLSSLLGLKFPKPMLRSEQEVISILHEITGMVPMDSVLDIVLEYLTTDEEFNQFIMFIVSDEFKDILASMEQLPEVKAFLRYLNDDIGLDVYKIMDDYHAVLGMEKFQPFFARKVTGGGLAGLMQDLKNVLPYDDLDEIYQRKLETSAKFREFVDRLQHKELLDAVKALKNHAPFQVLVKKLQEFGLDMDEFTEMLGKMTGIRFPQKPLLSALQILIGRHEKSYSAVKKKIYLDPDLNRELSPVAGEYTQSVLLPVSDELTISVAAPTSTSCSSSSSSAAVVVVVAAAAMATHQRKNNETREPDWVGKIPEVYGIACRRHRRHCLRASIYNDAQQQQQLSTPADTCCCCVPLVPLPLILCKLIQTRILYGVPRTRKCQNSYKLLYKNSIRQYNISINLKDLSSFARHLARAISAAELCCIVCRASCATPPCLYYARSSEQCLPIDSRYYATILQNSTSRQ</sequence>
<dbReference type="EMBL" id="CADCXV010000984">
    <property type="protein sequence ID" value="CAB0039940.1"/>
    <property type="molecule type" value="Genomic_DNA"/>
</dbReference>
<keyword evidence="5" id="KW-0805">Transcription regulation</keyword>
<dbReference type="SUPFAM" id="SSF57667">
    <property type="entry name" value="beta-beta-alpha zinc fingers"/>
    <property type="match status" value="1"/>
</dbReference>
<evidence type="ECO:0000256" key="9">
    <source>
        <dbReference type="SAM" id="Phobius"/>
    </source>
</evidence>
<gene>
    <name evidence="11" type="ORF">TBRA_LOCUS11678</name>
</gene>
<dbReference type="Pfam" id="PF00096">
    <property type="entry name" value="zf-C2H2"/>
    <property type="match status" value="2"/>
</dbReference>
<dbReference type="Pfam" id="PF06757">
    <property type="entry name" value="Ins_allergen_rp"/>
    <property type="match status" value="5"/>
</dbReference>
<feature type="domain" description="C2H2-type" evidence="10">
    <location>
        <begin position="366"/>
        <end position="393"/>
    </location>
</feature>
<feature type="region of interest" description="Disordered" evidence="8">
    <location>
        <begin position="685"/>
        <end position="707"/>
    </location>
</feature>
<organism evidence="11 12">
    <name type="scientific">Trichogramma brassicae</name>
    <dbReference type="NCBI Taxonomy" id="86971"/>
    <lineage>
        <taxon>Eukaryota</taxon>
        <taxon>Metazoa</taxon>
        <taxon>Ecdysozoa</taxon>
        <taxon>Arthropoda</taxon>
        <taxon>Hexapoda</taxon>
        <taxon>Insecta</taxon>
        <taxon>Pterygota</taxon>
        <taxon>Neoptera</taxon>
        <taxon>Endopterygota</taxon>
        <taxon>Hymenoptera</taxon>
        <taxon>Apocrita</taxon>
        <taxon>Proctotrupomorpha</taxon>
        <taxon>Chalcidoidea</taxon>
        <taxon>Trichogrammatidae</taxon>
        <taxon>Trichogramma</taxon>
    </lineage>
</organism>
<evidence type="ECO:0000256" key="2">
    <source>
        <dbReference type="ARBA" id="ARBA00022737"/>
    </source>
</evidence>
<evidence type="ECO:0000256" key="7">
    <source>
        <dbReference type="PROSITE-ProRule" id="PRU00042"/>
    </source>
</evidence>
<dbReference type="FunFam" id="3.30.160.60:FF:000032">
    <property type="entry name" value="Krueppel-like factor 4"/>
    <property type="match status" value="1"/>
</dbReference>
<keyword evidence="4" id="KW-0862">Zinc</keyword>
<evidence type="ECO:0000256" key="4">
    <source>
        <dbReference type="ARBA" id="ARBA00022833"/>
    </source>
</evidence>
<evidence type="ECO:0000256" key="3">
    <source>
        <dbReference type="ARBA" id="ARBA00022771"/>
    </source>
</evidence>
<dbReference type="PROSITE" id="PS50157">
    <property type="entry name" value="ZINC_FINGER_C2H2_2"/>
    <property type="match status" value="2"/>
</dbReference>